<keyword evidence="1" id="KW-0808">Transferase</keyword>
<evidence type="ECO:0000313" key="2">
    <source>
        <dbReference type="Proteomes" id="UP000235786"/>
    </source>
</evidence>
<dbReference type="GO" id="GO:0016740">
    <property type="term" value="F:transferase activity"/>
    <property type="evidence" value="ECO:0007669"/>
    <property type="project" value="UniProtKB-KW"/>
</dbReference>
<dbReference type="AlphaFoldDB" id="A0A2J6R4P1"/>
<dbReference type="EMBL" id="KZ613956">
    <property type="protein sequence ID" value="PMD33480.1"/>
    <property type="molecule type" value="Genomic_DNA"/>
</dbReference>
<proteinExistence type="predicted"/>
<organism evidence="1 2">
    <name type="scientific">Hyaloscypha variabilis (strain UAMH 11265 / GT02V1 / F)</name>
    <name type="common">Meliniomyces variabilis</name>
    <dbReference type="NCBI Taxonomy" id="1149755"/>
    <lineage>
        <taxon>Eukaryota</taxon>
        <taxon>Fungi</taxon>
        <taxon>Dikarya</taxon>
        <taxon>Ascomycota</taxon>
        <taxon>Pezizomycotina</taxon>
        <taxon>Leotiomycetes</taxon>
        <taxon>Helotiales</taxon>
        <taxon>Hyaloscyphaceae</taxon>
        <taxon>Hyaloscypha</taxon>
        <taxon>Hyaloscypha variabilis</taxon>
    </lineage>
</organism>
<gene>
    <name evidence="1" type="ORF">L207DRAFT_571620</name>
</gene>
<dbReference type="STRING" id="1149755.A0A2J6R4P1"/>
<sequence length="349" mass="38399">MGHPLKSPRQLSSSRLKYLIAACLLALITYRYAYHGAGVGSVSPRDAAANSTLGFQKIVVLSEGPSWRTRGLKAAAEYSGIDLEIPIQAPITDQLIDAFQKMGPESALHPDGRGEVRNWISFLDIIKYIVAQDLESALILEDDVDWDVSIRDSMKLLSDAARKFTLTDEEDRTPYGHSWDLLWIGHCAEPTRNDTRKLLYEDPSAPHPGVYIGWSRHSMDGITPGMRSVQRGLQTHCSFGIALSRRGAVKVLEYAGKGEDKSFDFRIKNGCTKKDLSCLVVNPELMHHYVPPAEFGHVSTVADANEKGSMAEEEEFEHIMGNTPNILGSARCKALFDSACPGPGQGLDV</sequence>
<dbReference type="OrthoDB" id="47375at2759"/>
<reference evidence="1 2" key="1">
    <citation type="submission" date="2016-04" db="EMBL/GenBank/DDBJ databases">
        <title>A degradative enzymes factory behind the ericoid mycorrhizal symbiosis.</title>
        <authorList>
            <consortium name="DOE Joint Genome Institute"/>
            <person name="Martino E."/>
            <person name="Morin E."/>
            <person name="Grelet G."/>
            <person name="Kuo A."/>
            <person name="Kohler A."/>
            <person name="Daghino S."/>
            <person name="Barry K."/>
            <person name="Choi C."/>
            <person name="Cichocki N."/>
            <person name="Clum A."/>
            <person name="Copeland A."/>
            <person name="Hainaut M."/>
            <person name="Haridas S."/>
            <person name="Labutti K."/>
            <person name="Lindquist E."/>
            <person name="Lipzen A."/>
            <person name="Khouja H.-R."/>
            <person name="Murat C."/>
            <person name="Ohm R."/>
            <person name="Olson A."/>
            <person name="Spatafora J."/>
            <person name="Veneault-Fourrey C."/>
            <person name="Henrissat B."/>
            <person name="Grigoriev I."/>
            <person name="Martin F."/>
            <person name="Perotto S."/>
        </authorList>
    </citation>
    <scope>NUCLEOTIDE SEQUENCE [LARGE SCALE GENOMIC DNA]</scope>
    <source>
        <strain evidence="1 2">F</strain>
    </source>
</reference>
<protein>
    <submittedName>
        <fullName evidence="1">Glycosyltransferase family 25 protein</fullName>
    </submittedName>
</protein>
<keyword evidence="2" id="KW-1185">Reference proteome</keyword>
<accession>A0A2J6R4P1</accession>
<evidence type="ECO:0000313" key="1">
    <source>
        <dbReference type="EMBL" id="PMD33480.1"/>
    </source>
</evidence>
<name>A0A2J6R4P1_HYAVF</name>
<dbReference type="Proteomes" id="UP000235786">
    <property type="component" value="Unassembled WGS sequence"/>
</dbReference>